<organism evidence="1 2">
    <name type="scientific">Purpureocillium takamizusanense</name>
    <dbReference type="NCBI Taxonomy" id="2060973"/>
    <lineage>
        <taxon>Eukaryota</taxon>
        <taxon>Fungi</taxon>
        <taxon>Dikarya</taxon>
        <taxon>Ascomycota</taxon>
        <taxon>Pezizomycotina</taxon>
        <taxon>Sordariomycetes</taxon>
        <taxon>Hypocreomycetidae</taxon>
        <taxon>Hypocreales</taxon>
        <taxon>Ophiocordycipitaceae</taxon>
        <taxon>Purpureocillium</taxon>
    </lineage>
</organism>
<dbReference type="OrthoDB" id="10403652at2759"/>
<reference evidence="1" key="1">
    <citation type="submission" date="2021-11" db="EMBL/GenBank/DDBJ databases">
        <title>Purpureocillium_takamizusanense_genome.</title>
        <authorList>
            <person name="Nguyen N.-H."/>
        </authorList>
    </citation>
    <scope>NUCLEOTIDE SEQUENCE</scope>
    <source>
        <strain evidence="1">PT3</strain>
    </source>
</reference>
<dbReference type="RefSeq" id="XP_047837305.1">
    <property type="nucleotide sequence ID" value="XM_047981346.1"/>
</dbReference>
<evidence type="ECO:0000313" key="1">
    <source>
        <dbReference type="EMBL" id="UNI13824.1"/>
    </source>
</evidence>
<dbReference type="AlphaFoldDB" id="A0A9Q8Q514"/>
<protein>
    <submittedName>
        <fullName evidence="1">Uncharacterized protein</fullName>
    </submittedName>
</protein>
<sequence>MCSTTTLLYTICLHTGTGTRNDSCKTGKCKRRIKLILGWCPQCKMSLSGAFPRPSDPNAPSTIRRYWLWVSRQPSSSSSSSVISGAVTKAIINTVQLSEINHGTRATADKEWAVRMLNTIRGVGAETLELRDKTWTNDGRDSTLSEVVRRAQDETLEWAEGYLLL</sequence>
<proteinExistence type="predicted"/>
<dbReference type="EMBL" id="CP086354">
    <property type="protein sequence ID" value="UNI13824.1"/>
    <property type="molecule type" value="Genomic_DNA"/>
</dbReference>
<keyword evidence="2" id="KW-1185">Reference proteome</keyword>
<evidence type="ECO:0000313" key="2">
    <source>
        <dbReference type="Proteomes" id="UP000829364"/>
    </source>
</evidence>
<gene>
    <name evidence="1" type="ORF">JDV02_000528</name>
</gene>
<name>A0A9Q8Q514_9HYPO</name>
<accession>A0A9Q8Q514</accession>
<dbReference type="Proteomes" id="UP000829364">
    <property type="component" value="Chromosome 1"/>
</dbReference>
<dbReference type="KEGG" id="ptkz:JDV02_000528"/>
<dbReference type="GeneID" id="72062493"/>